<keyword evidence="1" id="KW-0802">TPR repeat</keyword>
<evidence type="ECO:0000313" key="3">
    <source>
        <dbReference type="EMBL" id="TKC08383.1"/>
    </source>
</evidence>
<dbReference type="Gene3D" id="1.25.40.10">
    <property type="entry name" value="Tetratricopeptide repeat domain"/>
    <property type="match status" value="1"/>
</dbReference>
<sequence length="635" mass="73562">MGSRTQNHIIEEESRLFFKSLLPSMWVCRDKSEDYGIDCEVEIFDEKGNLTGLVFWVQLKGTASNDIKVTQQFSFKNEKLDQFRNYNLPVLIARYSSMNKTIFFRWANSVYRLNREGKNTKISFLDQDEWDKSTPEKIKNYLCRQKTISQGGIRFPIKTFLQRRPLDLSSTVPYSNLVLIKNYISAKSNYFTITNDESDALLQINIEQQQIVFSFTDLAFATLGLDFSTLSTTREDNILKYIMVTFCASLFELHRKDLGSAVFFNEDLFPTASQVPSYLSDLLPHLLSGPEMTKTMRLLNKFLKEEQQDNFIEGIVHMFMLSERDNLDDEQLELVEEFLLQSLLQAKKWNTPMGIGISCYNLANFYRGINAHEAAVLYYLEARKHHTIYVKHAYYFHELAGQLFLIGRYKFAESCYRKALALDPNSFMVKALIADCMICSGRYKLGAEQLDEFLLEQHDKTENIDEWYLKYSCLQTLLDHGYPEIQVRNSEKSDILAAQGEYDNALMEDMLCPLAWFNKGVTDANAGNDYSAFIAFAMAGTICNKDISAWTNATMLSLNETIDKTFLIYVIKTAHFFNGQNYVNSVFQALSQTDDEHRNIIMELLDRTLPKTPERPALIRFFQDEQTYVPLYLKK</sequence>
<dbReference type="OrthoDB" id="1452892at2"/>
<comment type="caution">
    <text evidence="3">The sequence shown here is derived from an EMBL/GenBank/DDBJ whole genome shotgun (WGS) entry which is preliminary data.</text>
</comment>
<feature type="repeat" description="TPR" evidence="1">
    <location>
        <begin position="393"/>
        <end position="426"/>
    </location>
</feature>
<feature type="domain" description="DUF4365" evidence="2">
    <location>
        <begin position="11"/>
        <end position="140"/>
    </location>
</feature>
<dbReference type="SUPFAM" id="SSF48452">
    <property type="entry name" value="TPR-like"/>
    <property type="match status" value="1"/>
</dbReference>
<dbReference type="Proteomes" id="UP000309488">
    <property type="component" value="Unassembled WGS sequence"/>
</dbReference>
<evidence type="ECO:0000259" key="2">
    <source>
        <dbReference type="Pfam" id="PF14280"/>
    </source>
</evidence>
<evidence type="ECO:0000313" key="4">
    <source>
        <dbReference type="Proteomes" id="UP000309488"/>
    </source>
</evidence>
<evidence type="ECO:0000256" key="1">
    <source>
        <dbReference type="PROSITE-ProRule" id="PRU00339"/>
    </source>
</evidence>
<proteinExistence type="predicted"/>
<dbReference type="InterPro" id="IPR011990">
    <property type="entry name" value="TPR-like_helical_dom_sf"/>
</dbReference>
<protein>
    <submittedName>
        <fullName evidence="3">DUF4365 domain-containing protein</fullName>
    </submittedName>
</protein>
<keyword evidence="4" id="KW-1185">Reference proteome</keyword>
<reference evidence="3 4" key="1">
    <citation type="submission" date="2019-04" db="EMBL/GenBank/DDBJ databases">
        <title>Pedobacter sp. RP-3-22 sp. nov., isolated from Arctic soil.</title>
        <authorList>
            <person name="Dahal R.H."/>
            <person name="Kim D.-U."/>
        </authorList>
    </citation>
    <scope>NUCLEOTIDE SEQUENCE [LARGE SCALE GENOMIC DNA]</scope>
    <source>
        <strain evidence="3 4">RP-3-22</strain>
    </source>
</reference>
<name>A0A4U1CNT9_9SPHI</name>
<gene>
    <name evidence="3" type="ORF">FA048_14605</name>
</gene>
<dbReference type="InterPro" id="IPR025375">
    <property type="entry name" value="DUF4365"/>
</dbReference>
<dbReference type="PROSITE" id="PS50005">
    <property type="entry name" value="TPR"/>
    <property type="match status" value="1"/>
</dbReference>
<dbReference type="Pfam" id="PF14280">
    <property type="entry name" value="DUF4365"/>
    <property type="match status" value="1"/>
</dbReference>
<accession>A0A4U1CNT9</accession>
<dbReference type="EMBL" id="SWBR01000003">
    <property type="protein sequence ID" value="TKC08383.1"/>
    <property type="molecule type" value="Genomic_DNA"/>
</dbReference>
<dbReference type="RefSeq" id="WP_136842377.1">
    <property type="nucleotide sequence ID" value="NZ_SWBR01000003.1"/>
</dbReference>
<dbReference type="SMART" id="SM00028">
    <property type="entry name" value="TPR"/>
    <property type="match status" value="2"/>
</dbReference>
<dbReference type="InterPro" id="IPR019734">
    <property type="entry name" value="TPR_rpt"/>
</dbReference>
<organism evidence="3 4">
    <name type="scientific">Pedobacter polaris</name>
    <dbReference type="NCBI Taxonomy" id="2571273"/>
    <lineage>
        <taxon>Bacteria</taxon>
        <taxon>Pseudomonadati</taxon>
        <taxon>Bacteroidota</taxon>
        <taxon>Sphingobacteriia</taxon>
        <taxon>Sphingobacteriales</taxon>
        <taxon>Sphingobacteriaceae</taxon>
        <taxon>Pedobacter</taxon>
    </lineage>
</organism>
<dbReference type="AlphaFoldDB" id="A0A4U1CNT9"/>